<dbReference type="AlphaFoldDB" id="A0A319DXF2"/>
<evidence type="ECO:0000313" key="1">
    <source>
        <dbReference type="EMBL" id="PYI02466.1"/>
    </source>
</evidence>
<name>A0A319DXF2_ASPSB</name>
<dbReference type="VEuPathDB" id="FungiDB:BO78DRAFT_453940"/>
<keyword evidence="2" id="KW-1185">Reference proteome</keyword>
<evidence type="ECO:0000313" key="2">
    <source>
        <dbReference type="Proteomes" id="UP000248423"/>
    </source>
</evidence>
<reference evidence="1 2" key="1">
    <citation type="submission" date="2018-02" db="EMBL/GenBank/DDBJ databases">
        <title>The genomes of Aspergillus section Nigri reveals drivers in fungal speciation.</title>
        <authorList>
            <consortium name="DOE Joint Genome Institute"/>
            <person name="Vesth T.C."/>
            <person name="Nybo J."/>
            <person name="Theobald S."/>
            <person name="Brandl J."/>
            <person name="Frisvad J.C."/>
            <person name="Nielsen K.F."/>
            <person name="Lyhne E.K."/>
            <person name="Kogle M.E."/>
            <person name="Kuo A."/>
            <person name="Riley R."/>
            <person name="Clum A."/>
            <person name="Nolan M."/>
            <person name="Lipzen A."/>
            <person name="Salamov A."/>
            <person name="Henrissat B."/>
            <person name="Wiebenga A."/>
            <person name="De vries R.P."/>
            <person name="Grigoriev I.V."/>
            <person name="Mortensen U.H."/>
            <person name="Andersen M.R."/>
            <person name="Baker S.E."/>
        </authorList>
    </citation>
    <scope>NUCLEOTIDE SEQUENCE [LARGE SCALE GENOMIC DNA]</scope>
    <source>
        <strain evidence="1 2">CBS 121057</strain>
    </source>
</reference>
<gene>
    <name evidence="1" type="ORF">BO78DRAFT_453940</name>
</gene>
<dbReference type="Proteomes" id="UP000248423">
    <property type="component" value="Unassembled WGS sequence"/>
</dbReference>
<dbReference type="EMBL" id="KZ826394">
    <property type="protein sequence ID" value="PYI02466.1"/>
    <property type="molecule type" value="Genomic_DNA"/>
</dbReference>
<protein>
    <submittedName>
        <fullName evidence="1">Uncharacterized protein</fullName>
    </submittedName>
</protein>
<dbReference type="OrthoDB" id="4177740at2759"/>
<organism evidence="1 2">
    <name type="scientific">Aspergillus sclerotiicarbonarius (strain CBS 121057 / IBT 28362)</name>
    <dbReference type="NCBI Taxonomy" id="1448318"/>
    <lineage>
        <taxon>Eukaryota</taxon>
        <taxon>Fungi</taxon>
        <taxon>Dikarya</taxon>
        <taxon>Ascomycota</taxon>
        <taxon>Pezizomycotina</taxon>
        <taxon>Eurotiomycetes</taxon>
        <taxon>Eurotiomycetidae</taxon>
        <taxon>Eurotiales</taxon>
        <taxon>Aspergillaceae</taxon>
        <taxon>Aspergillus</taxon>
        <taxon>Aspergillus subgen. Circumdati</taxon>
    </lineage>
</organism>
<sequence>MSLRNLFGILKIRRGRKQGHQVADDEAFEEAREEIQRALRRAHKLVKALQLAGLTDEQAARYHIICRPLTLRTDGGYSSTESVHFKPWPLLKLEQYPIDHSDKQTESDFKGHEAVFDNFNKDHQDDTIDEDDSDEDDSGDFLCNALVYEFVQYARKGHPSGNTLEHLSGWHEGDFDRKILKGRYMDSAMHTDPSSDPLASPSLTFEAVWYRTLPHELPHISLIVSYEGLSDDNLLRSEVLTLIGIMRTRLGRTELKEHTVAPVLMISCMGFLKARILQAHYTNGKLMVSKSPLHDFSTPEARQKNIPLFLLYMCSECVGDTKTIVRETKMEDTNI</sequence>
<accession>A0A319DXF2</accession>
<proteinExistence type="predicted"/>